<evidence type="ECO:0000313" key="1">
    <source>
        <dbReference type="EMBL" id="RCX03623.1"/>
    </source>
</evidence>
<gene>
    <name evidence="1" type="ORF">DES35_10272</name>
</gene>
<name>A0A369A393_9FLAO</name>
<dbReference type="PANTHER" id="PTHR36452:SF1">
    <property type="entry name" value="DUF2461 DOMAIN-CONTAINING PROTEIN"/>
    <property type="match status" value="1"/>
</dbReference>
<organism evidence="1 2">
    <name type="scientific">Schleiferia thermophila</name>
    <dbReference type="NCBI Taxonomy" id="884107"/>
    <lineage>
        <taxon>Bacteria</taxon>
        <taxon>Pseudomonadati</taxon>
        <taxon>Bacteroidota</taxon>
        <taxon>Flavobacteriia</taxon>
        <taxon>Flavobacteriales</taxon>
        <taxon>Schleiferiaceae</taxon>
        <taxon>Schleiferia</taxon>
    </lineage>
</organism>
<proteinExistence type="predicted"/>
<sequence length="236" mass="27693">MLSKESIKFLENLRDNNHKDWFSANRTRYEYYKTELLQAARQILKALQQADPSLADVKPHQCLFRINRDIRFSPDKRPYKTHVSLGFAPGGRKGDLAGYYVHFDPEESFVGGGLYMPMSEPLKKVRTDIDLYWDEFTEILHQPDFVQMYGDLDFDPHFTLSRPPKGYTYDHPAIRYLKLKSFTATRPLRYSQLTEPATIELLIQHLLPLRPLLHFLNRALQADDEPNIILKPFYKS</sequence>
<keyword evidence="2" id="KW-1185">Reference proteome</keyword>
<reference evidence="1 2" key="1">
    <citation type="submission" date="2018-07" db="EMBL/GenBank/DDBJ databases">
        <title>Genomic Encyclopedia of Type Strains, Phase IV (KMG-IV): sequencing the most valuable type-strain genomes for metagenomic binning, comparative biology and taxonomic classification.</title>
        <authorList>
            <person name="Goeker M."/>
        </authorList>
    </citation>
    <scope>NUCLEOTIDE SEQUENCE [LARGE SCALE GENOMIC DNA]</scope>
    <source>
        <strain evidence="1 2">DSM 21410</strain>
    </source>
</reference>
<dbReference type="RefSeq" id="WP_051889427.1">
    <property type="nucleotide sequence ID" value="NZ_BHZF01000002.1"/>
</dbReference>
<dbReference type="PIRSF" id="PIRSF028451">
    <property type="entry name" value="UCP028451"/>
    <property type="match status" value="1"/>
</dbReference>
<dbReference type="NCBIfam" id="TIGR02453">
    <property type="entry name" value="TIGR02453 family protein"/>
    <property type="match status" value="1"/>
</dbReference>
<dbReference type="InterPro" id="IPR012808">
    <property type="entry name" value="CHP02453"/>
</dbReference>
<dbReference type="EMBL" id="QPJS01000002">
    <property type="protein sequence ID" value="RCX03623.1"/>
    <property type="molecule type" value="Genomic_DNA"/>
</dbReference>
<dbReference type="InterPro" id="IPR015996">
    <property type="entry name" value="UCP028451"/>
</dbReference>
<dbReference type="PANTHER" id="PTHR36452">
    <property type="entry name" value="CHROMOSOME 12, WHOLE GENOME SHOTGUN SEQUENCE"/>
    <property type="match status" value="1"/>
</dbReference>
<accession>A0A369A393</accession>
<comment type="caution">
    <text evidence="1">The sequence shown here is derived from an EMBL/GenBank/DDBJ whole genome shotgun (WGS) entry which is preliminary data.</text>
</comment>
<evidence type="ECO:0000313" key="2">
    <source>
        <dbReference type="Proteomes" id="UP000253517"/>
    </source>
</evidence>
<protein>
    <submittedName>
        <fullName evidence="1">Uncharacterized protein (TIGR02453 family)</fullName>
    </submittedName>
</protein>
<dbReference type="AlphaFoldDB" id="A0A369A393"/>
<dbReference type="Proteomes" id="UP000253517">
    <property type="component" value="Unassembled WGS sequence"/>
</dbReference>
<dbReference type="Pfam" id="PF09365">
    <property type="entry name" value="DUF2461"/>
    <property type="match status" value="1"/>
</dbReference>